<feature type="compositionally biased region" description="Low complexity" evidence="3">
    <location>
        <begin position="170"/>
        <end position="185"/>
    </location>
</feature>
<dbReference type="GO" id="GO:0006950">
    <property type="term" value="P:response to stress"/>
    <property type="evidence" value="ECO:0007669"/>
    <property type="project" value="UniProtKB-ARBA"/>
</dbReference>
<accession>A0A396J5I8</accession>
<name>A0A396J5I8_MEDTR</name>
<dbReference type="Gramene" id="rna19102">
    <property type="protein sequence ID" value="RHN70517.1"/>
    <property type="gene ID" value="gene19102"/>
</dbReference>
<feature type="compositionally biased region" description="Polar residues" evidence="3">
    <location>
        <begin position="186"/>
        <end position="210"/>
    </location>
</feature>
<evidence type="ECO:0000256" key="2">
    <source>
        <dbReference type="ARBA" id="ARBA00023242"/>
    </source>
</evidence>
<feature type="region of interest" description="Disordered" evidence="3">
    <location>
        <begin position="22"/>
        <end position="63"/>
    </location>
</feature>
<organism evidence="4">
    <name type="scientific">Medicago truncatula</name>
    <name type="common">Barrel medic</name>
    <name type="synonym">Medicago tribuloides</name>
    <dbReference type="NCBI Taxonomy" id="3880"/>
    <lineage>
        <taxon>Eukaryota</taxon>
        <taxon>Viridiplantae</taxon>
        <taxon>Streptophyta</taxon>
        <taxon>Embryophyta</taxon>
        <taxon>Tracheophyta</taxon>
        <taxon>Spermatophyta</taxon>
        <taxon>Magnoliopsida</taxon>
        <taxon>eudicotyledons</taxon>
        <taxon>Gunneridae</taxon>
        <taxon>Pentapetalae</taxon>
        <taxon>rosids</taxon>
        <taxon>fabids</taxon>
        <taxon>Fabales</taxon>
        <taxon>Fabaceae</taxon>
        <taxon>Papilionoideae</taxon>
        <taxon>50 kb inversion clade</taxon>
        <taxon>NPAAA clade</taxon>
        <taxon>Hologalegina</taxon>
        <taxon>IRL clade</taxon>
        <taxon>Trifolieae</taxon>
        <taxon>Medicago</taxon>
    </lineage>
</organism>
<sequence length="210" mass="23317">MVVHFCVLDKMRTEEKISALLESEDEDDQCSSSTTSSIGKDSDASECRDNDDDNEAESTYNYDEPLNMMDSLQQFLPIRRGISKFYDGKSKSFMSLADAVSSPSAKDIAKPENAYTRRRRNLMALNHVWEKNKNFLLRSNNGGISKRTISSNQSAVALAFAMNYDSSTSCSSEESTSSSNSSSTTPLQRNQVPSTSSSPISPNQHNFSDW</sequence>
<protein>
    <submittedName>
        <fullName evidence="4">Uncharacterized protein</fullName>
    </submittedName>
</protein>
<feature type="compositionally biased region" description="Low complexity" evidence="3">
    <location>
        <begin position="30"/>
        <end position="39"/>
    </location>
</feature>
<proteinExistence type="predicted"/>
<dbReference type="Proteomes" id="UP000265566">
    <property type="component" value="Chromosome 3"/>
</dbReference>
<dbReference type="GO" id="GO:0005634">
    <property type="term" value="C:nucleus"/>
    <property type="evidence" value="ECO:0007669"/>
    <property type="project" value="UniProtKB-SubCell"/>
</dbReference>
<comment type="subcellular location">
    <subcellularLocation>
        <location evidence="1">Nucleus</location>
    </subcellularLocation>
</comment>
<evidence type="ECO:0000256" key="1">
    <source>
        <dbReference type="ARBA" id="ARBA00004123"/>
    </source>
</evidence>
<gene>
    <name evidence="4" type="ORF">MtrunA17_Chr3g0136361</name>
</gene>
<dbReference type="OMA" id="YETSQDT"/>
<dbReference type="AlphaFoldDB" id="A0A396J5I8"/>
<dbReference type="OrthoDB" id="691484at2759"/>
<comment type="caution">
    <text evidence="4">The sequence shown here is derived from an EMBL/GenBank/DDBJ whole genome shotgun (WGS) entry which is preliminary data.</text>
</comment>
<dbReference type="PANTHER" id="PTHR33172">
    <property type="entry name" value="OS08G0516900 PROTEIN"/>
    <property type="match status" value="1"/>
</dbReference>
<evidence type="ECO:0000313" key="4">
    <source>
        <dbReference type="EMBL" id="RHN70517.1"/>
    </source>
</evidence>
<keyword evidence="2" id="KW-0539">Nucleus</keyword>
<dbReference type="PANTHER" id="PTHR33172:SF64">
    <property type="entry name" value="DUF4005 DOMAIN-CONTAINING PROTEIN"/>
    <property type="match status" value="1"/>
</dbReference>
<dbReference type="InterPro" id="IPR051992">
    <property type="entry name" value="OxStress_Response_Reg"/>
</dbReference>
<evidence type="ECO:0000256" key="3">
    <source>
        <dbReference type="SAM" id="MobiDB-lite"/>
    </source>
</evidence>
<dbReference type="EMBL" id="PSQE01000003">
    <property type="protein sequence ID" value="RHN70517.1"/>
    <property type="molecule type" value="Genomic_DNA"/>
</dbReference>
<reference evidence="4" key="1">
    <citation type="journal article" date="2018" name="Nat. Plants">
        <title>Whole-genome landscape of Medicago truncatula symbiotic genes.</title>
        <authorList>
            <person name="Pecrix Y."/>
            <person name="Gamas P."/>
            <person name="Carrere S."/>
        </authorList>
    </citation>
    <scope>NUCLEOTIDE SEQUENCE</scope>
    <source>
        <tissue evidence="4">Leaves</tissue>
    </source>
</reference>
<feature type="region of interest" description="Disordered" evidence="3">
    <location>
        <begin position="170"/>
        <end position="210"/>
    </location>
</feature>